<organism evidence="15 16">
    <name type="scientific">Ephemerocybe angulata</name>
    <dbReference type="NCBI Taxonomy" id="980116"/>
    <lineage>
        <taxon>Eukaryota</taxon>
        <taxon>Fungi</taxon>
        <taxon>Dikarya</taxon>
        <taxon>Basidiomycota</taxon>
        <taxon>Agaricomycotina</taxon>
        <taxon>Agaricomycetes</taxon>
        <taxon>Agaricomycetidae</taxon>
        <taxon>Agaricales</taxon>
        <taxon>Agaricineae</taxon>
        <taxon>Psathyrellaceae</taxon>
        <taxon>Ephemerocybe</taxon>
    </lineage>
</organism>
<evidence type="ECO:0000313" key="15">
    <source>
        <dbReference type="EMBL" id="KAF5342439.1"/>
    </source>
</evidence>
<feature type="compositionally biased region" description="Gly residues" evidence="14">
    <location>
        <begin position="173"/>
        <end position="182"/>
    </location>
</feature>
<keyword evidence="4" id="KW-0813">Transport</keyword>
<feature type="region of interest" description="Disordered" evidence="14">
    <location>
        <begin position="160"/>
        <end position="215"/>
    </location>
</feature>
<keyword evidence="16" id="KW-1185">Reference proteome</keyword>
<protein>
    <recommendedName>
        <fullName evidence="3">Store-operated calcium entry-associated regulatory factor</fullName>
    </recommendedName>
    <alternativeName>
        <fullName evidence="13">Transmembrane protein 66</fullName>
    </alternativeName>
</protein>
<feature type="compositionally biased region" description="Low complexity" evidence="14">
    <location>
        <begin position="201"/>
        <end position="215"/>
    </location>
</feature>
<evidence type="ECO:0000256" key="7">
    <source>
        <dbReference type="ARBA" id="ARBA00022729"/>
    </source>
</evidence>
<dbReference type="Proteomes" id="UP000541558">
    <property type="component" value="Unassembled WGS sequence"/>
</dbReference>
<dbReference type="PANTHER" id="PTHR15929:SF0">
    <property type="entry name" value="STORE-OPERATED CALCIUM ENTRY-ASSOCIATED REGULATORY FACTOR"/>
    <property type="match status" value="1"/>
</dbReference>
<keyword evidence="12" id="KW-0472">Membrane</keyword>
<comment type="caution">
    <text evidence="15">The sequence shown here is derived from an EMBL/GenBank/DDBJ whole genome shotgun (WGS) entry which is preliminary data.</text>
</comment>
<comment type="similarity">
    <text evidence="2">Belongs to the SARAF family.</text>
</comment>
<keyword evidence="8" id="KW-0256">Endoplasmic reticulum</keyword>
<keyword evidence="11" id="KW-0406">Ion transport</keyword>
<feature type="compositionally biased region" description="Polar residues" evidence="14">
    <location>
        <begin position="257"/>
        <end position="268"/>
    </location>
</feature>
<comment type="subcellular location">
    <subcellularLocation>
        <location evidence="1">Endoplasmic reticulum membrane</location>
        <topology evidence="1">Single-pass type I membrane protein</topology>
    </subcellularLocation>
</comment>
<evidence type="ECO:0000256" key="14">
    <source>
        <dbReference type="SAM" id="MobiDB-lite"/>
    </source>
</evidence>
<evidence type="ECO:0000256" key="6">
    <source>
        <dbReference type="ARBA" id="ARBA00022692"/>
    </source>
</evidence>
<dbReference type="OrthoDB" id="20303at2759"/>
<feature type="region of interest" description="Disordered" evidence="14">
    <location>
        <begin position="257"/>
        <end position="305"/>
    </location>
</feature>
<feature type="compositionally biased region" description="Basic and acidic residues" evidence="14">
    <location>
        <begin position="276"/>
        <end position="285"/>
    </location>
</feature>
<sequence length="305" mass="33530">MSRVELAKISSLTFYKDDLTAARRTDAWPQLNCVGSACKLYQPEAVRCVNTGGSGTDIDWKCEADLPEALRFGKVEVNCEGWSRPGDPYVLKGSCALEYRLVQVPDALRKGRTDSPIYGSSESTPSYDLSTIIFWLAWFGILAFILSRFLESFWHRDTPGTAHGPNSGPTPGPGGGGGGRGWFPGDHPDYGGSPPPPYSKNPPQGAQPQAGWQNWRPGFWTGAAVAGLANHLWNRRNEERAQRPPIMRPAEPYGWEQQWNPFSTQPTRRSAYRRPSHFDSNDRGEGSSNLGAMRSSTGIGGSNVR</sequence>
<dbReference type="GO" id="GO:0005789">
    <property type="term" value="C:endoplasmic reticulum membrane"/>
    <property type="evidence" value="ECO:0007669"/>
    <property type="project" value="UniProtKB-SubCell"/>
</dbReference>
<dbReference type="EMBL" id="JAACJK010000001">
    <property type="protein sequence ID" value="KAF5342439.1"/>
    <property type="molecule type" value="Genomic_DNA"/>
</dbReference>
<evidence type="ECO:0000256" key="13">
    <source>
        <dbReference type="ARBA" id="ARBA00031116"/>
    </source>
</evidence>
<evidence type="ECO:0000256" key="3">
    <source>
        <dbReference type="ARBA" id="ARBA00016584"/>
    </source>
</evidence>
<dbReference type="GO" id="GO:0006816">
    <property type="term" value="P:calcium ion transport"/>
    <property type="evidence" value="ECO:0007669"/>
    <property type="project" value="UniProtKB-KW"/>
</dbReference>
<dbReference type="AlphaFoldDB" id="A0A8H5CIJ8"/>
<evidence type="ECO:0000256" key="1">
    <source>
        <dbReference type="ARBA" id="ARBA00004115"/>
    </source>
</evidence>
<accession>A0A8H5CIJ8</accession>
<name>A0A8H5CIJ8_9AGAR</name>
<evidence type="ECO:0000256" key="5">
    <source>
        <dbReference type="ARBA" id="ARBA00022568"/>
    </source>
</evidence>
<evidence type="ECO:0000256" key="9">
    <source>
        <dbReference type="ARBA" id="ARBA00022837"/>
    </source>
</evidence>
<evidence type="ECO:0000256" key="12">
    <source>
        <dbReference type="ARBA" id="ARBA00023136"/>
    </source>
</evidence>
<keyword evidence="9" id="KW-0106">Calcium</keyword>
<evidence type="ECO:0000256" key="8">
    <source>
        <dbReference type="ARBA" id="ARBA00022824"/>
    </source>
</evidence>
<evidence type="ECO:0000256" key="2">
    <source>
        <dbReference type="ARBA" id="ARBA00006833"/>
    </source>
</evidence>
<keyword evidence="7" id="KW-0732">Signal</keyword>
<feature type="compositionally biased region" description="Polar residues" evidence="14">
    <location>
        <begin position="286"/>
        <end position="297"/>
    </location>
</feature>
<proteinExistence type="inferred from homology"/>
<keyword evidence="5" id="KW-0109">Calcium transport</keyword>
<evidence type="ECO:0000256" key="4">
    <source>
        <dbReference type="ARBA" id="ARBA00022448"/>
    </source>
</evidence>
<evidence type="ECO:0000256" key="11">
    <source>
        <dbReference type="ARBA" id="ARBA00023065"/>
    </source>
</evidence>
<keyword evidence="10" id="KW-1133">Transmembrane helix</keyword>
<dbReference type="InterPro" id="IPR009567">
    <property type="entry name" value="SARAF"/>
</dbReference>
<dbReference type="PANTHER" id="PTHR15929">
    <property type="entry name" value="STORE-OPERATED CALCIUM ENTRY-ASSOCIATED REGULATORY FACTOR"/>
    <property type="match status" value="1"/>
</dbReference>
<evidence type="ECO:0000313" key="16">
    <source>
        <dbReference type="Proteomes" id="UP000541558"/>
    </source>
</evidence>
<gene>
    <name evidence="15" type="ORF">D9611_001509</name>
</gene>
<dbReference type="GO" id="GO:2001256">
    <property type="term" value="P:regulation of store-operated calcium entry"/>
    <property type="evidence" value="ECO:0007669"/>
    <property type="project" value="InterPro"/>
</dbReference>
<evidence type="ECO:0000256" key="10">
    <source>
        <dbReference type="ARBA" id="ARBA00022989"/>
    </source>
</evidence>
<dbReference type="Pfam" id="PF06682">
    <property type="entry name" value="SARAF"/>
    <property type="match status" value="1"/>
</dbReference>
<keyword evidence="6" id="KW-0812">Transmembrane</keyword>
<reference evidence="15 16" key="1">
    <citation type="journal article" date="2020" name="ISME J.">
        <title>Uncovering the hidden diversity of litter-decomposition mechanisms in mushroom-forming fungi.</title>
        <authorList>
            <person name="Floudas D."/>
            <person name="Bentzer J."/>
            <person name="Ahren D."/>
            <person name="Johansson T."/>
            <person name="Persson P."/>
            <person name="Tunlid A."/>
        </authorList>
    </citation>
    <scope>NUCLEOTIDE SEQUENCE [LARGE SCALE GENOMIC DNA]</scope>
    <source>
        <strain evidence="15 16">CBS 175.51</strain>
    </source>
</reference>